<reference evidence="2 3" key="1">
    <citation type="journal article" date="2019" name="Environ. Microbiol.">
        <title>At the nexus of three kingdoms: the genome of the mycorrhizal fungus Gigaspora margarita provides insights into plant, endobacterial and fungal interactions.</title>
        <authorList>
            <person name="Venice F."/>
            <person name="Ghignone S."/>
            <person name="Salvioli di Fossalunga A."/>
            <person name="Amselem J."/>
            <person name="Novero M."/>
            <person name="Xianan X."/>
            <person name="Sedzielewska Toro K."/>
            <person name="Morin E."/>
            <person name="Lipzen A."/>
            <person name="Grigoriev I.V."/>
            <person name="Henrissat B."/>
            <person name="Martin F.M."/>
            <person name="Bonfante P."/>
        </authorList>
    </citation>
    <scope>NUCLEOTIDE SEQUENCE [LARGE SCALE GENOMIC DNA]</scope>
    <source>
        <strain evidence="2 3">BEG34</strain>
    </source>
</reference>
<name>A0A8H4EHK8_GIGMA</name>
<dbReference type="AlphaFoldDB" id="A0A8H4EHK8"/>
<protein>
    <submittedName>
        <fullName evidence="2">Uncharacterized protein</fullName>
    </submittedName>
</protein>
<organism evidence="2 3">
    <name type="scientific">Gigaspora margarita</name>
    <dbReference type="NCBI Taxonomy" id="4874"/>
    <lineage>
        <taxon>Eukaryota</taxon>
        <taxon>Fungi</taxon>
        <taxon>Fungi incertae sedis</taxon>
        <taxon>Mucoromycota</taxon>
        <taxon>Glomeromycotina</taxon>
        <taxon>Glomeromycetes</taxon>
        <taxon>Diversisporales</taxon>
        <taxon>Gigasporaceae</taxon>
        <taxon>Gigaspora</taxon>
    </lineage>
</organism>
<evidence type="ECO:0000313" key="2">
    <source>
        <dbReference type="EMBL" id="KAF0484997.1"/>
    </source>
</evidence>
<keyword evidence="3" id="KW-1185">Reference proteome</keyword>
<dbReference type="Proteomes" id="UP000439903">
    <property type="component" value="Unassembled WGS sequence"/>
</dbReference>
<feature type="region of interest" description="Disordered" evidence="1">
    <location>
        <begin position="85"/>
        <end position="117"/>
    </location>
</feature>
<accession>A0A8H4EHK8</accession>
<dbReference type="EMBL" id="WTPW01000726">
    <property type="protein sequence ID" value="KAF0484997.1"/>
    <property type="molecule type" value="Genomic_DNA"/>
</dbReference>
<comment type="caution">
    <text evidence="2">The sequence shown here is derived from an EMBL/GenBank/DDBJ whole genome shotgun (WGS) entry which is preliminary data.</text>
</comment>
<gene>
    <name evidence="2" type="ORF">F8M41_022889</name>
</gene>
<evidence type="ECO:0000256" key="1">
    <source>
        <dbReference type="SAM" id="MobiDB-lite"/>
    </source>
</evidence>
<feature type="compositionally biased region" description="Polar residues" evidence="1">
    <location>
        <begin position="104"/>
        <end position="114"/>
    </location>
</feature>
<proteinExistence type="predicted"/>
<evidence type="ECO:0000313" key="3">
    <source>
        <dbReference type="Proteomes" id="UP000439903"/>
    </source>
</evidence>
<sequence>MMFETIEDNKEILKASIKLIWIATDRKVVNIIFDYLMLLAKVVLDNDTSKIIILDEPEAVLLNKNNYRKIKNELMEKSSIAIDEEPTQESRLVEDTMKNKLKPLQNNSSSSDEYSNMEEENNELIFDSLVLLPEKRNKAGQSFVAKIVKNINEKADLSQTSNDLELGEEIEHILES</sequence>
<dbReference type="OrthoDB" id="2424541at2759"/>